<sequence length="675" mass="72409">MRTFPYPLVLAAMLAACASSPQPQPDAASTPAPAAPAAVSPPASPASSAETKKEAPDPVASADAARVAEFARQVTPLVDAFINSEALFTRDGKQVLLSSNRDGLPQIYIADAARPDSPAKRLLNWSERMTITATTPDGKSLLFRSDKGADENWSLWKVNLDGSQPVELTPGEKLNRDGAFVPDLAPDTVYFSARRMNEASSAVYAVPLAGGPSRQVLRDDKPGFLSDVSRDGKQALFLRYLSGSENYLQHLDLATGNTRPLYPQSGKVTIFSARFSPDGKTVYVATDGGGEQAWLLALDAQSGKELARYVEKNPTTATIGGVAVARSGDAIALSLDAGNRSEVRLLDARTLKPRAPVALPLGQGGVMDFSEDGKRFTAIWSTPSAPADAWVVDAKTGKVAALRTEPRPSLPEVPAIETSITEIRSHDGLTLPINVYLPKKRSGKLPVIVSYHGGPAGSSKVKWSASIAFFVAQGYAWVEPNVRGSGGFGRAFEEADNGRGRVEAFKDIEATGRWAASQPWADSNRVIIYGGSYGGYTVLIGLTRMPQLWRAGVNLFGVANMKTFMATTSGLIREIFLLEMGDPDKDAAFLSSISPLEDANKIVDPLFVYAGANDPRVPRGESDQVVRALRDRKIPVEYMVAENEGHSLARKENLIEFLARSARFLEKHAGPTQAP</sequence>
<dbReference type="InterPro" id="IPR011042">
    <property type="entry name" value="6-blade_b-propeller_TolB-like"/>
</dbReference>
<proteinExistence type="predicted"/>
<evidence type="ECO:0000256" key="3">
    <source>
        <dbReference type="SAM" id="MobiDB-lite"/>
    </source>
</evidence>
<evidence type="ECO:0000259" key="5">
    <source>
        <dbReference type="Pfam" id="PF00326"/>
    </source>
</evidence>
<comment type="caution">
    <text evidence="6">The sequence shown here is derived from an EMBL/GenBank/DDBJ whole genome shotgun (WGS) entry which is preliminary data.</text>
</comment>
<reference evidence="6 7" key="1">
    <citation type="submission" date="2023-12" db="EMBL/GenBank/DDBJ databases">
        <title>the genome sequence of Hyalangium sp. s54d21.</title>
        <authorList>
            <person name="Zhang X."/>
        </authorList>
    </citation>
    <scope>NUCLEOTIDE SEQUENCE [LARGE SCALE GENOMIC DNA]</scope>
    <source>
        <strain evidence="7">s54d21</strain>
    </source>
</reference>
<keyword evidence="4" id="KW-0732">Signal</keyword>
<dbReference type="InterPro" id="IPR002470">
    <property type="entry name" value="Peptidase_S9A"/>
</dbReference>
<name>A0ABU5GXS1_9BACT</name>
<feature type="chain" id="PRO_5046511804" evidence="4">
    <location>
        <begin position="24"/>
        <end position="675"/>
    </location>
</feature>
<dbReference type="PRINTS" id="PR00862">
    <property type="entry name" value="PROLIGOPTASE"/>
</dbReference>
<dbReference type="Pfam" id="PF07676">
    <property type="entry name" value="PD40"/>
    <property type="match status" value="1"/>
</dbReference>
<keyword evidence="1 6" id="KW-0378">Hydrolase</keyword>
<evidence type="ECO:0000256" key="1">
    <source>
        <dbReference type="ARBA" id="ARBA00022801"/>
    </source>
</evidence>
<dbReference type="SUPFAM" id="SSF53474">
    <property type="entry name" value="alpha/beta-Hydrolases"/>
    <property type="match status" value="1"/>
</dbReference>
<keyword evidence="2" id="KW-0720">Serine protease</keyword>
<organism evidence="6 7">
    <name type="scientific">Hyalangium rubrum</name>
    <dbReference type="NCBI Taxonomy" id="3103134"/>
    <lineage>
        <taxon>Bacteria</taxon>
        <taxon>Pseudomonadati</taxon>
        <taxon>Myxococcota</taxon>
        <taxon>Myxococcia</taxon>
        <taxon>Myxococcales</taxon>
        <taxon>Cystobacterineae</taxon>
        <taxon>Archangiaceae</taxon>
        <taxon>Hyalangium</taxon>
    </lineage>
</organism>
<gene>
    <name evidence="6" type="ORF">SYV04_03835</name>
</gene>
<feature type="compositionally biased region" description="Low complexity" evidence="3">
    <location>
        <begin position="20"/>
        <end position="49"/>
    </location>
</feature>
<feature type="signal peptide" evidence="4">
    <location>
        <begin position="1"/>
        <end position="23"/>
    </location>
</feature>
<feature type="region of interest" description="Disordered" evidence="3">
    <location>
        <begin position="20"/>
        <end position="60"/>
    </location>
</feature>
<feature type="domain" description="Peptidase S9 prolyl oligopeptidase catalytic" evidence="5">
    <location>
        <begin position="464"/>
        <end position="670"/>
    </location>
</feature>
<keyword evidence="7" id="KW-1185">Reference proteome</keyword>
<dbReference type="Gene3D" id="3.40.50.1820">
    <property type="entry name" value="alpha/beta hydrolase"/>
    <property type="match status" value="1"/>
</dbReference>
<dbReference type="SUPFAM" id="SSF69322">
    <property type="entry name" value="Tricorn protease domain 2"/>
    <property type="match status" value="1"/>
</dbReference>
<keyword evidence="2" id="KW-0645">Protease</keyword>
<evidence type="ECO:0000256" key="2">
    <source>
        <dbReference type="ARBA" id="ARBA00022825"/>
    </source>
</evidence>
<dbReference type="InterPro" id="IPR029058">
    <property type="entry name" value="AB_hydrolase_fold"/>
</dbReference>
<evidence type="ECO:0000313" key="6">
    <source>
        <dbReference type="EMBL" id="MDY7225494.1"/>
    </source>
</evidence>
<dbReference type="PROSITE" id="PS51257">
    <property type="entry name" value="PROKAR_LIPOPROTEIN"/>
    <property type="match status" value="1"/>
</dbReference>
<dbReference type="PANTHER" id="PTHR42776:SF27">
    <property type="entry name" value="DIPEPTIDYL PEPTIDASE FAMILY MEMBER 6"/>
    <property type="match status" value="1"/>
</dbReference>
<dbReference type="Proteomes" id="UP001291309">
    <property type="component" value="Unassembled WGS sequence"/>
</dbReference>
<dbReference type="Pfam" id="PF00326">
    <property type="entry name" value="Peptidase_S9"/>
    <property type="match status" value="1"/>
</dbReference>
<dbReference type="EMBL" id="JAXIVS010000001">
    <property type="protein sequence ID" value="MDY7225494.1"/>
    <property type="molecule type" value="Genomic_DNA"/>
</dbReference>
<protein>
    <submittedName>
        <fullName evidence="6">S9 family peptidase</fullName>
        <ecNumber evidence="6">3.4.-.-</ecNumber>
    </submittedName>
</protein>
<dbReference type="PANTHER" id="PTHR42776">
    <property type="entry name" value="SERINE PEPTIDASE S9 FAMILY MEMBER"/>
    <property type="match status" value="1"/>
</dbReference>
<dbReference type="InterPro" id="IPR011659">
    <property type="entry name" value="WD40"/>
</dbReference>
<dbReference type="Gene3D" id="2.120.10.30">
    <property type="entry name" value="TolB, C-terminal domain"/>
    <property type="match status" value="1"/>
</dbReference>
<evidence type="ECO:0000313" key="7">
    <source>
        <dbReference type="Proteomes" id="UP001291309"/>
    </source>
</evidence>
<accession>A0ABU5GXS1</accession>
<dbReference type="InterPro" id="IPR001375">
    <property type="entry name" value="Peptidase_S9_cat"/>
</dbReference>
<dbReference type="EC" id="3.4.-.-" evidence="6"/>
<evidence type="ECO:0000256" key="4">
    <source>
        <dbReference type="SAM" id="SignalP"/>
    </source>
</evidence>
<dbReference type="GO" id="GO:0016787">
    <property type="term" value="F:hydrolase activity"/>
    <property type="evidence" value="ECO:0007669"/>
    <property type="project" value="UniProtKB-KW"/>
</dbReference>
<dbReference type="RefSeq" id="WP_321544204.1">
    <property type="nucleotide sequence ID" value="NZ_JAXIVS010000001.1"/>
</dbReference>